<evidence type="ECO:0000256" key="1">
    <source>
        <dbReference type="ARBA" id="ARBA00022737"/>
    </source>
</evidence>
<keyword evidence="4" id="KW-0645">Protease</keyword>
<sequence>MDKYWQLLGLPIAGIILAANAPAWGLSASQVAQVAKAVTVEIKTPNSVGSGVLVAKNSQGYTVLTAAHVVRDEQQYQLVAPDGRKYGIDRSKIKILPGADLALVSFVSTQAYRTVKVRQANAIAEGSTVYVGGFPLTTQTISKPLFNFTEGRVTASSKQPLQNGYGLVYTNLTLPGMSGGSVLNDRGELIAIHGRGDVEKSTTASTLNPNVRVKTGFNLGILASVFVPLATQTGVKMEVATANNKTIDLGGDALVSATVKLQSGDYQGALAELNRAIAANPKKAAAYYMRSNVHQMLGDRPQVLADLNKAIELDTKNASAYYLRGNILYANQDYKGAAADFDRTIAIDPKYTQAYLLRAITAQVQGDLPGAQAAYTKMIAADPQNTLAYNNRAGVRVQLNNFPGAIEDFSEVIKIAPETTSAYDSRANFRKATGDIAGAIADYTKIIQISPNNLRAYSYRAAIYQERKEWTLALKDYASMLKINPNETEAYSEQLKIYRQLKDFRGVVNALDGLVRLNPNQGYYLADRAEAKLELKDRAGAIADYRKSIELYRQQGDTSQVERLTQELRKLGG</sequence>
<dbReference type="Pfam" id="PF13365">
    <property type="entry name" value="Trypsin_2"/>
    <property type="match status" value="1"/>
</dbReference>
<dbReference type="Gene3D" id="1.25.40.10">
    <property type="entry name" value="Tetratricopeptide repeat domain"/>
    <property type="match status" value="3"/>
</dbReference>
<dbReference type="GO" id="GO:0006508">
    <property type="term" value="P:proteolysis"/>
    <property type="evidence" value="ECO:0007669"/>
    <property type="project" value="UniProtKB-KW"/>
</dbReference>
<dbReference type="EMBL" id="CP003600">
    <property type="protein sequence ID" value="AFY96431.1"/>
    <property type="molecule type" value="Genomic_DNA"/>
</dbReference>
<dbReference type="SUPFAM" id="SSF48452">
    <property type="entry name" value="TPR-like"/>
    <property type="match status" value="2"/>
</dbReference>
<dbReference type="PANTHER" id="PTHR44858">
    <property type="entry name" value="TETRATRICOPEPTIDE REPEAT PROTEIN 6"/>
    <property type="match status" value="1"/>
</dbReference>
<dbReference type="InterPro" id="IPR043504">
    <property type="entry name" value="Peptidase_S1_PA_chymotrypsin"/>
</dbReference>
<evidence type="ECO:0000313" key="5">
    <source>
        <dbReference type="Proteomes" id="UP000010366"/>
    </source>
</evidence>
<proteinExistence type="predicted"/>
<feature type="repeat" description="TPR" evidence="3">
    <location>
        <begin position="284"/>
        <end position="317"/>
    </location>
</feature>
<evidence type="ECO:0000313" key="4">
    <source>
        <dbReference type="EMBL" id="AFY96431.1"/>
    </source>
</evidence>
<dbReference type="GO" id="GO:0009279">
    <property type="term" value="C:cell outer membrane"/>
    <property type="evidence" value="ECO:0007669"/>
    <property type="project" value="TreeGrafter"/>
</dbReference>
<dbReference type="HOGENOM" id="CLU_005774_3_0_3"/>
<feature type="repeat" description="TPR" evidence="3">
    <location>
        <begin position="318"/>
        <end position="351"/>
    </location>
</feature>
<dbReference type="SMART" id="SM00028">
    <property type="entry name" value="TPR"/>
    <property type="match status" value="9"/>
</dbReference>
<dbReference type="Gene3D" id="2.40.10.10">
    <property type="entry name" value="Trypsin-like serine proteases"/>
    <property type="match status" value="2"/>
</dbReference>
<dbReference type="AlphaFoldDB" id="K9UPS3"/>
<reference evidence="4 5" key="1">
    <citation type="submission" date="2012-05" db="EMBL/GenBank/DDBJ databases">
        <title>Finished chromosome of genome of Chamaesiphon sp. PCC 6605.</title>
        <authorList>
            <consortium name="US DOE Joint Genome Institute"/>
            <person name="Gugger M."/>
            <person name="Coursin T."/>
            <person name="Rippka R."/>
            <person name="Tandeau De Marsac N."/>
            <person name="Huntemann M."/>
            <person name="Wei C.-L."/>
            <person name="Han J."/>
            <person name="Detter J.C."/>
            <person name="Han C."/>
            <person name="Tapia R."/>
            <person name="Chen A."/>
            <person name="Kyrpides N."/>
            <person name="Mavromatis K."/>
            <person name="Markowitz V."/>
            <person name="Szeto E."/>
            <person name="Ivanova N."/>
            <person name="Pagani I."/>
            <person name="Pati A."/>
            <person name="Goodwin L."/>
            <person name="Nordberg H.P."/>
            <person name="Cantor M.N."/>
            <person name="Hua S.X."/>
            <person name="Woyke T."/>
            <person name="Kerfeld C.A."/>
        </authorList>
    </citation>
    <scope>NUCLEOTIDE SEQUENCE [LARGE SCALE GENOMIC DNA]</scope>
    <source>
        <strain evidence="5">ATCC 27169 / PCC 6605</strain>
    </source>
</reference>
<dbReference type="Proteomes" id="UP000010366">
    <property type="component" value="Chromosome"/>
</dbReference>
<dbReference type="InterPro" id="IPR019734">
    <property type="entry name" value="TPR_rpt"/>
</dbReference>
<dbReference type="SUPFAM" id="SSF50494">
    <property type="entry name" value="Trypsin-like serine proteases"/>
    <property type="match status" value="1"/>
</dbReference>
<keyword evidence="4" id="KW-0378">Hydrolase</keyword>
<keyword evidence="1" id="KW-0677">Repeat</keyword>
<dbReference type="InterPro" id="IPR050498">
    <property type="entry name" value="Ycf3"/>
</dbReference>
<dbReference type="PANTHER" id="PTHR44858:SF1">
    <property type="entry name" value="UDP-N-ACETYLGLUCOSAMINE--PEPTIDE N-ACETYLGLUCOSAMINYLTRANSFERASE SPINDLY-RELATED"/>
    <property type="match status" value="1"/>
</dbReference>
<dbReference type="GO" id="GO:0008233">
    <property type="term" value="F:peptidase activity"/>
    <property type="evidence" value="ECO:0007669"/>
    <property type="project" value="UniProtKB-KW"/>
</dbReference>
<dbReference type="OrthoDB" id="568585at2"/>
<dbReference type="InterPro" id="IPR011990">
    <property type="entry name" value="TPR-like_helical_dom_sf"/>
</dbReference>
<protein>
    <submittedName>
        <fullName evidence="4">Trypsin-like serine protease with C-terminal PDZ domain</fullName>
    </submittedName>
</protein>
<feature type="repeat" description="TPR" evidence="3">
    <location>
        <begin position="420"/>
        <end position="453"/>
    </location>
</feature>
<keyword evidence="2 3" id="KW-0802">TPR repeat</keyword>
<dbReference type="RefSeq" id="WP_015162513.1">
    <property type="nucleotide sequence ID" value="NC_019697.1"/>
</dbReference>
<dbReference type="InterPro" id="IPR013105">
    <property type="entry name" value="TPR_2"/>
</dbReference>
<dbReference type="KEGG" id="cmp:Cha6605_5555"/>
<dbReference type="PATRIC" id="fig|1173020.3.peg.6384"/>
<dbReference type="InterPro" id="IPR009003">
    <property type="entry name" value="Peptidase_S1_PA"/>
</dbReference>
<evidence type="ECO:0000256" key="3">
    <source>
        <dbReference type="PROSITE-ProRule" id="PRU00339"/>
    </source>
</evidence>
<gene>
    <name evidence="4" type="ORF">Cha6605_5555</name>
</gene>
<evidence type="ECO:0000256" key="2">
    <source>
        <dbReference type="ARBA" id="ARBA00022803"/>
    </source>
</evidence>
<dbReference type="STRING" id="1173020.Cha6605_5555"/>
<dbReference type="GO" id="GO:0046813">
    <property type="term" value="P:receptor-mediated virion attachment to host cell"/>
    <property type="evidence" value="ECO:0007669"/>
    <property type="project" value="TreeGrafter"/>
</dbReference>
<dbReference type="Pfam" id="PF13432">
    <property type="entry name" value="TPR_16"/>
    <property type="match status" value="2"/>
</dbReference>
<dbReference type="eggNOG" id="COG0457">
    <property type="taxonomic scope" value="Bacteria"/>
</dbReference>
<dbReference type="Pfam" id="PF07719">
    <property type="entry name" value="TPR_2"/>
    <property type="match status" value="1"/>
</dbReference>
<dbReference type="eggNOG" id="COG0265">
    <property type="taxonomic scope" value="Bacteria"/>
</dbReference>
<accession>K9UPS3</accession>
<feature type="repeat" description="TPR" evidence="3">
    <location>
        <begin position="454"/>
        <end position="487"/>
    </location>
</feature>
<feature type="repeat" description="TPR" evidence="3">
    <location>
        <begin position="386"/>
        <end position="419"/>
    </location>
</feature>
<name>K9UPS3_CHAP6</name>
<keyword evidence="5" id="KW-1185">Reference proteome</keyword>
<organism evidence="4 5">
    <name type="scientific">Chamaesiphon minutus (strain ATCC 27169 / PCC 6605)</name>
    <dbReference type="NCBI Taxonomy" id="1173020"/>
    <lineage>
        <taxon>Bacteria</taxon>
        <taxon>Bacillati</taxon>
        <taxon>Cyanobacteriota</taxon>
        <taxon>Cyanophyceae</taxon>
        <taxon>Gomontiellales</taxon>
        <taxon>Chamaesiphonaceae</taxon>
        <taxon>Chamaesiphon</taxon>
    </lineage>
</organism>
<dbReference type="PROSITE" id="PS50005">
    <property type="entry name" value="TPR"/>
    <property type="match status" value="5"/>
</dbReference>